<feature type="compositionally biased region" description="Basic and acidic residues" evidence="1">
    <location>
        <begin position="21"/>
        <end position="32"/>
    </location>
</feature>
<evidence type="ECO:0000313" key="3">
    <source>
        <dbReference type="EMBL" id="KAL0455467.1"/>
    </source>
</evidence>
<feature type="region of interest" description="Disordered" evidence="1">
    <location>
        <begin position="1"/>
        <end position="51"/>
    </location>
</feature>
<protein>
    <recommendedName>
        <fullName evidence="2">DUF4283 domain-containing protein</fullName>
    </recommendedName>
</protein>
<name>A0AAW2XN42_9LAMI</name>
<organism evidence="3">
    <name type="scientific">Sesamum latifolium</name>
    <dbReference type="NCBI Taxonomy" id="2727402"/>
    <lineage>
        <taxon>Eukaryota</taxon>
        <taxon>Viridiplantae</taxon>
        <taxon>Streptophyta</taxon>
        <taxon>Embryophyta</taxon>
        <taxon>Tracheophyta</taxon>
        <taxon>Spermatophyta</taxon>
        <taxon>Magnoliopsida</taxon>
        <taxon>eudicotyledons</taxon>
        <taxon>Gunneridae</taxon>
        <taxon>Pentapetalae</taxon>
        <taxon>asterids</taxon>
        <taxon>lamiids</taxon>
        <taxon>Lamiales</taxon>
        <taxon>Pedaliaceae</taxon>
        <taxon>Sesamum</taxon>
    </lineage>
</organism>
<dbReference type="PANTHER" id="PTHR31286">
    <property type="entry name" value="GLYCINE-RICH CELL WALL STRUCTURAL PROTEIN 1.8-LIKE"/>
    <property type="match status" value="1"/>
</dbReference>
<dbReference type="EMBL" id="JACGWN010000003">
    <property type="protein sequence ID" value="KAL0455467.1"/>
    <property type="molecule type" value="Genomic_DNA"/>
</dbReference>
<feature type="domain" description="DUF4283" evidence="2">
    <location>
        <begin position="120"/>
        <end position="196"/>
    </location>
</feature>
<reference evidence="3" key="2">
    <citation type="journal article" date="2024" name="Plant">
        <title>Genomic evolution and insights into agronomic trait innovations of Sesamum species.</title>
        <authorList>
            <person name="Miao H."/>
            <person name="Wang L."/>
            <person name="Qu L."/>
            <person name="Liu H."/>
            <person name="Sun Y."/>
            <person name="Le M."/>
            <person name="Wang Q."/>
            <person name="Wei S."/>
            <person name="Zheng Y."/>
            <person name="Lin W."/>
            <person name="Duan Y."/>
            <person name="Cao H."/>
            <person name="Xiong S."/>
            <person name="Wang X."/>
            <person name="Wei L."/>
            <person name="Li C."/>
            <person name="Ma Q."/>
            <person name="Ju M."/>
            <person name="Zhao R."/>
            <person name="Li G."/>
            <person name="Mu C."/>
            <person name="Tian Q."/>
            <person name="Mei H."/>
            <person name="Zhang T."/>
            <person name="Gao T."/>
            <person name="Zhang H."/>
        </authorList>
    </citation>
    <scope>NUCLEOTIDE SEQUENCE</scope>
    <source>
        <strain evidence="3">KEN1</strain>
    </source>
</reference>
<dbReference type="AlphaFoldDB" id="A0AAW2XN42"/>
<reference evidence="3" key="1">
    <citation type="submission" date="2020-06" db="EMBL/GenBank/DDBJ databases">
        <authorList>
            <person name="Li T."/>
            <person name="Hu X."/>
            <person name="Zhang T."/>
            <person name="Song X."/>
            <person name="Zhang H."/>
            <person name="Dai N."/>
            <person name="Sheng W."/>
            <person name="Hou X."/>
            <person name="Wei L."/>
        </authorList>
    </citation>
    <scope>NUCLEOTIDE SEQUENCE</scope>
    <source>
        <strain evidence="3">KEN1</strain>
        <tissue evidence="3">Leaf</tissue>
    </source>
</reference>
<sequence>MIEAAEKGAAHPSLALPNPNSRKEVAPPKVTHDAPTPMAGSSPVHRDRAPHMESSAAAPKFFIGKVPLCTYPTLPQSKTKFAEGFFNSTRRSLRFVPSEKQNGEIVVRLTFEMVNAGACKWETTAVGYFLGRKPPFLQVQAYFRSIWPDVHDVIATINGFFFITFRTRSAMDDAIDGGPWFFQGHPLVLQRWEPGMALCKHSHTQVLVWIKLRHLPVELWTDDGLSTVASGVGKPLYPDSIMKTCTRLDFAHVYVMLDYSSTLPKHLVVVNPMEDGSEVPCRVDVEYEWIPSKCTTCWALGHSTANCPTIKKPIKPPVKVFVQKPMEVPPIPPNRRREEVQERVAQSPTSRKGDSGEDVVEENGGRTSCSSNNKGKAIVIYNPFSALTSYDDDTVIDGGPKACSPVPVYP</sequence>
<dbReference type="PANTHER" id="PTHR31286:SF165">
    <property type="entry name" value="DUF4283 DOMAIN-CONTAINING PROTEIN"/>
    <property type="match status" value="1"/>
</dbReference>
<evidence type="ECO:0000259" key="2">
    <source>
        <dbReference type="Pfam" id="PF14111"/>
    </source>
</evidence>
<comment type="caution">
    <text evidence="3">The sequence shown here is derived from an EMBL/GenBank/DDBJ whole genome shotgun (WGS) entry which is preliminary data.</text>
</comment>
<dbReference type="InterPro" id="IPR025558">
    <property type="entry name" value="DUF4283"/>
</dbReference>
<accession>A0AAW2XN42</accession>
<proteinExistence type="predicted"/>
<dbReference type="Pfam" id="PF14111">
    <property type="entry name" value="DUF4283"/>
    <property type="match status" value="1"/>
</dbReference>
<feature type="region of interest" description="Disordered" evidence="1">
    <location>
        <begin position="325"/>
        <end position="373"/>
    </location>
</feature>
<dbReference type="InterPro" id="IPR040256">
    <property type="entry name" value="At4g02000-like"/>
</dbReference>
<evidence type="ECO:0000256" key="1">
    <source>
        <dbReference type="SAM" id="MobiDB-lite"/>
    </source>
</evidence>
<gene>
    <name evidence="3" type="ORF">Slati_0885900</name>
</gene>